<dbReference type="Gene3D" id="3.30.700.10">
    <property type="entry name" value="Glycoprotein, Type 4 Pilin"/>
    <property type="match status" value="1"/>
</dbReference>
<keyword evidence="4" id="KW-1185">Reference proteome</keyword>
<accession>A0ABP9V319</accession>
<dbReference type="EMBL" id="BAABRL010000011">
    <property type="protein sequence ID" value="GAA5497048.1"/>
    <property type="molecule type" value="Genomic_DNA"/>
</dbReference>
<keyword evidence="1" id="KW-0488">Methylation</keyword>
<proteinExistence type="predicted"/>
<organism evidence="3 4">
    <name type="scientific">Rubritalea halochordaticola</name>
    <dbReference type="NCBI Taxonomy" id="714537"/>
    <lineage>
        <taxon>Bacteria</taxon>
        <taxon>Pseudomonadati</taxon>
        <taxon>Verrucomicrobiota</taxon>
        <taxon>Verrucomicrobiia</taxon>
        <taxon>Verrucomicrobiales</taxon>
        <taxon>Rubritaleaceae</taxon>
        <taxon>Rubritalea</taxon>
    </lineage>
</organism>
<gene>
    <name evidence="3" type="ORF">Rhal01_03236</name>
</gene>
<dbReference type="Proteomes" id="UP001424741">
    <property type="component" value="Unassembled WGS sequence"/>
</dbReference>
<keyword evidence="2" id="KW-1133">Transmembrane helix</keyword>
<evidence type="ECO:0000256" key="2">
    <source>
        <dbReference type="SAM" id="Phobius"/>
    </source>
</evidence>
<dbReference type="InterPro" id="IPR012902">
    <property type="entry name" value="N_methyl_site"/>
</dbReference>
<reference evidence="3 4" key="1">
    <citation type="submission" date="2024-02" db="EMBL/GenBank/DDBJ databases">
        <title>Rubritalea halochordaticola NBRC 107102.</title>
        <authorList>
            <person name="Ichikawa N."/>
            <person name="Katano-Makiyama Y."/>
            <person name="Hidaka K."/>
        </authorList>
    </citation>
    <scope>NUCLEOTIDE SEQUENCE [LARGE SCALE GENOMIC DNA]</scope>
    <source>
        <strain evidence="3 4">NBRC 107102</strain>
    </source>
</reference>
<feature type="transmembrane region" description="Helical" evidence="2">
    <location>
        <begin position="12"/>
        <end position="34"/>
    </location>
</feature>
<keyword evidence="2" id="KW-0812">Transmembrane</keyword>
<evidence type="ECO:0000313" key="3">
    <source>
        <dbReference type="EMBL" id="GAA5497048.1"/>
    </source>
</evidence>
<dbReference type="PROSITE" id="PS00409">
    <property type="entry name" value="PROKAR_NTER_METHYL"/>
    <property type="match status" value="1"/>
</dbReference>
<dbReference type="NCBIfam" id="TIGR02532">
    <property type="entry name" value="IV_pilin_GFxxxE"/>
    <property type="match status" value="1"/>
</dbReference>
<dbReference type="PANTHER" id="PTHR30093">
    <property type="entry name" value="GENERAL SECRETION PATHWAY PROTEIN G"/>
    <property type="match status" value="1"/>
</dbReference>
<protein>
    <recommendedName>
        <fullName evidence="5">Prepilin-type N-terminal cleavage/methylation domain-containing protein</fullName>
    </recommendedName>
</protein>
<evidence type="ECO:0008006" key="5">
    <source>
        <dbReference type="Google" id="ProtNLM"/>
    </source>
</evidence>
<dbReference type="SUPFAM" id="SSF54523">
    <property type="entry name" value="Pili subunits"/>
    <property type="match status" value="1"/>
</dbReference>
<dbReference type="Pfam" id="PF07963">
    <property type="entry name" value="N_methyl"/>
    <property type="match status" value="1"/>
</dbReference>
<sequence>MKIKYKNRAPKGFTLVELLVVIAIIAGLAAMSYGPIMKNIKKSKQTEAINNMRQILMSLQNFSVDNDGMYPNEDTTRTGQDGSTLEGCFNQLLSGKYINEEKYFYSQVNAEVILTSTKGPDNDNNLTTDECTTGYVRGLSSTSKPEAPILFDSAVSPAKFDTAVWDGFAIVARIDQSVKAMPIDFSGELDTEDGGSKTGPIVEERGNRKVNIFRKPFLPRSADVLVPSGAAHAGSESYTDED</sequence>
<comment type="caution">
    <text evidence="3">The sequence shown here is derived from an EMBL/GenBank/DDBJ whole genome shotgun (WGS) entry which is preliminary data.</text>
</comment>
<dbReference type="InterPro" id="IPR045584">
    <property type="entry name" value="Pilin-like"/>
</dbReference>
<name>A0ABP9V319_9BACT</name>
<evidence type="ECO:0000256" key="1">
    <source>
        <dbReference type="ARBA" id="ARBA00022481"/>
    </source>
</evidence>
<dbReference type="PRINTS" id="PR00813">
    <property type="entry name" value="BCTERIALGSPG"/>
</dbReference>
<keyword evidence="2" id="KW-0472">Membrane</keyword>
<dbReference type="InterPro" id="IPR000983">
    <property type="entry name" value="Bac_GSPG_pilin"/>
</dbReference>
<evidence type="ECO:0000313" key="4">
    <source>
        <dbReference type="Proteomes" id="UP001424741"/>
    </source>
</evidence>
<dbReference type="RefSeq" id="WP_346189622.1">
    <property type="nucleotide sequence ID" value="NZ_BAABRL010000011.1"/>
</dbReference>